<dbReference type="AlphaFoldDB" id="A0A3R6FIJ3"/>
<accession>A0A3R6FIJ3</accession>
<dbReference type="EMBL" id="QRNO01000044">
    <property type="protein sequence ID" value="RHK49382.1"/>
    <property type="molecule type" value="Genomic_DNA"/>
</dbReference>
<name>A0A3R6FIJ3_9BACT</name>
<gene>
    <name evidence="1" type="ORF">DW060_09065</name>
</gene>
<evidence type="ECO:0000313" key="2">
    <source>
        <dbReference type="Proteomes" id="UP000286598"/>
    </source>
</evidence>
<organism evidence="1 2">
    <name type="scientific">Leyella stercorea</name>
    <dbReference type="NCBI Taxonomy" id="363265"/>
    <lineage>
        <taxon>Bacteria</taxon>
        <taxon>Pseudomonadati</taxon>
        <taxon>Bacteroidota</taxon>
        <taxon>Bacteroidia</taxon>
        <taxon>Bacteroidales</taxon>
        <taxon>Prevotellaceae</taxon>
        <taxon>Leyella</taxon>
    </lineage>
</organism>
<proteinExistence type="predicted"/>
<sequence length="78" mass="9344">MKMALAPDESGILGGQKWHLHTKNYIFVVFKTNSEGEKVLSTMLFSLEWVFRSRVLEQYLHCKLRGWRKVFHNKFDER</sequence>
<keyword evidence="2" id="KW-1185">Reference proteome</keyword>
<evidence type="ECO:0000313" key="1">
    <source>
        <dbReference type="EMBL" id="RHK49382.1"/>
    </source>
</evidence>
<reference evidence="1 2" key="1">
    <citation type="submission" date="2018-08" db="EMBL/GenBank/DDBJ databases">
        <title>A genome reference for cultivated species of the human gut microbiota.</title>
        <authorList>
            <person name="Zou Y."/>
            <person name="Xue W."/>
            <person name="Luo G."/>
        </authorList>
    </citation>
    <scope>NUCLEOTIDE SEQUENCE [LARGE SCALE GENOMIC DNA]</scope>
    <source>
        <strain evidence="1 2">AF42-9</strain>
    </source>
</reference>
<dbReference type="Proteomes" id="UP000286598">
    <property type="component" value="Unassembled WGS sequence"/>
</dbReference>
<protein>
    <submittedName>
        <fullName evidence="1">Uncharacterized protein</fullName>
    </submittedName>
</protein>
<comment type="caution">
    <text evidence="1">The sequence shown here is derived from an EMBL/GenBank/DDBJ whole genome shotgun (WGS) entry which is preliminary data.</text>
</comment>